<keyword evidence="3" id="KW-1185">Reference proteome</keyword>
<keyword evidence="1" id="KW-1133">Transmembrane helix</keyword>
<organism evidence="2 3">
    <name type="scientific">Amycolatopsis acidicola</name>
    <dbReference type="NCBI Taxonomy" id="2596893"/>
    <lineage>
        <taxon>Bacteria</taxon>
        <taxon>Bacillati</taxon>
        <taxon>Actinomycetota</taxon>
        <taxon>Actinomycetes</taxon>
        <taxon>Pseudonocardiales</taxon>
        <taxon>Pseudonocardiaceae</taxon>
        <taxon>Amycolatopsis</taxon>
    </lineage>
</organism>
<dbReference type="OrthoDB" id="3696488at2"/>
<gene>
    <name evidence="2" type="ORF">FPZ12_011645</name>
</gene>
<feature type="transmembrane region" description="Helical" evidence="1">
    <location>
        <begin position="21"/>
        <end position="42"/>
    </location>
</feature>
<dbReference type="AlphaFoldDB" id="A0A5N0VBF8"/>
<keyword evidence="1" id="KW-0472">Membrane</keyword>
<name>A0A5N0VBF8_9PSEU</name>
<dbReference type="RefSeq" id="WP_144747976.1">
    <property type="nucleotide sequence ID" value="NZ_VMNW02000013.1"/>
</dbReference>
<comment type="caution">
    <text evidence="2">The sequence shown here is derived from an EMBL/GenBank/DDBJ whole genome shotgun (WGS) entry which is preliminary data.</text>
</comment>
<evidence type="ECO:0000313" key="2">
    <source>
        <dbReference type="EMBL" id="KAA9162291.1"/>
    </source>
</evidence>
<accession>A0A5N0VBF8</accession>
<evidence type="ECO:0000256" key="1">
    <source>
        <dbReference type="SAM" id="Phobius"/>
    </source>
</evidence>
<sequence length="92" mass="9674">MRRRSGTADGGSRRALRSAGVLPLVAAVTSALALTGAAFYTVDRAACGDPAQYIRHDNHVELVGGCVDSSDLAQLRSQTHSSGQITDDSYRP</sequence>
<reference evidence="2" key="1">
    <citation type="submission" date="2019-09" db="EMBL/GenBank/DDBJ databases">
        <authorList>
            <person name="Teo W.F.A."/>
            <person name="Duangmal K."/>
        </authorList>
    </citation>
    <scope>NUCLEOTIDE SEQUENCE [LARGE SCALE GENOMIC DNA]</scope>
    <source>
        <strain evidence="2">K81G1</strain>
    </source>
</reference>
<keyword evidence="1" id="KW-0812">Transmembrane</keyword>
<proteinExistence type="predicted"/>
<dbReference type="Proteomes" id="UP000319769">
    <property type="component" value="Unassembled WGS sequence"/>
</dbReference>
<dbReference type="EMBL" id="VMNW02000013">
    <property type="protein sequence ID" value="KAA9162291.1"/>
    <property type="molecule type" value="Genomic_DNA"/>
</dbReference>
<protein>
    <submittedName>
        <fullName evidence="2">Uncharacterized protein</fullName>
    </submittedName>
</protein>
<evidence type="ECO:0000313" key="3">
    <source>
        <dbReference type="Proteomes" id="UP000319769"/>
    </source>
</evidence>